<name>A0A5B0ED19_9MICC</name>
<dbReference type="Proteomes" id="UP000323856">
    <property type="component" value="Unassembled WGS sequence"/>
</dbReference>
<dbReference type="EMBL" id="VOBL01000011">
    <property type="protein sequence ID" value="KAA0976222.1"/>
    <property type="molecule type" value="Genomic_DNA"/>
</dbReference>
<dbReference type="Gene3D" id="3.30.530.20">
    <property type="match status" value="1"/>
</dbReference>
<dbReference type="Pfam" id="PF08338">
    <property type="entry name" value="DUF1731"/>
    <property type="match status" value="1"/>
</dbReference>
<gene>
    <name evidence="3" type="ORF">FQ154_11550</name>
</gene>
<proteinExistence type="predicted"/>
<dbReference type="InterPro" id="IPR023393">
    <property type="entry name" value="START-like_dom_sf"/>
</dbReference>
<organism evidence="3 4">
    <name type="scientific">Paeniglutamicibacter gangotriensis</name>
    <dbReference type="NCBI Taxonomy" id="254787"/>
    <lineage>
        <taxon>Bacteria</taxon>
        <taxon>Bacillati</taxon>
        <taxon>Actinomycetota</taxon>
        <taxon>Actinomycetes</taxon>
        <taxon>Micrococcales</taxon>
        <taxon>Micrococcaceae</taxon>
        <taxon>Paeniglutamicibacter</taxon>
    </lineage>
</organism>
<dbReference type="InterPro" id="IPR036291">
    <property type="entry name" value="NAD(P)-bd_dom_sf"/>
</dbReference>
<feature type="domain" description="DUF1731" evidence="2">
    <location>
        <begin position="416"/>
        <end position="463"/>
    </location>
</feature>
<dbReference type="OrthoDB" id="9801773at2"/>
<accession>A0A5B0ED19</accession>
<dbReference type="Pfam" id="PF10604">
    <property type="entry name" value="Polyketide_cyc2"/>
    <property type="match status" value="1"/>
</dbReference>
<dbReference type="InterPro" id="IPR013549">
    <property type="entry name" value="DUF1731"/>
</dbReference>
<dbReference type="RefSeq" id="WP_149619814.1">
    <property type="nucleotide sequence ID" value="NZ_VOBL01000011.1"/>
</dbReference>
<dbReference type="PANTHER" id="PTHR11092">
    <property type="entry name" value="SUGAR NUCLEOTIDE EPIMERASE RELATED"/>
    <property type="match status" value="1"/>
</dbReference>
<evidence type="ECO:0000313" key="4">
    <source>
        <dbReference type="Proteomes" id="UP000323856"/>
    </source>
</evidence>
<evidence type="ECO:0000259" key="2">
    <source>
        <dbReference type="Pfam" id="PF08338"/>
    </source>
</evidence>
<sequence>MAWQRTQTHFLALPSATLWEVLRDPGRVPEWNRAVTKLEPHTRPVVAGTSLDLVPAGNLIGPIHARTAPQAVVTRVEPGRSITWRQPQPGGHLLVHLQLRDVPGGTELTQQLTVTGPLSAAFTETAAKPIAANFAENCARLYTVAGGQTAKNLRIVIAGGHGFLGSRAAADLHCRGHEVVVLTRRKRADSPYQQQLWDGKFQGPWSTTLHKPGYQTAVLNLAGELVDLPPTESNIKLLRSSRIDATGALVDASRAAAAPLAAFLQSSTTAIFADAGETRLTESSPLPVGAAALPQMTGVAQPWEEAAAGANTEHLHILRTSLVFEQESPLVDRLSLLARVGLGGPVAGGEQWVSWIHLADWLRIVRAALGLEEHVSLPDGVLHLAAPHPVRNQDMMAALRARLAPGPLRRFFLPTPAPVLALGARVLRTDPALGSTGRHVTSEVLARAGFTFEHPDFETALDQVLG</sequence>
<dbReference type="AlphaFoldDB" id="A0A5B0ED19"/>
<dbReference type="Pfam" id="PF01370">
    <property type="entry name" value="Epimerase"/>
    <property type="match status" value="1"/>
</dbReference>
<reference evidence="3 4" key="1">
    <citation type="submission" date="2019-07" db="EMBL/GenBank/DDBJ databases">
        <title>Analysis of the biochemical properties, biological activity and biotechnological potential of siderophores and biosurfactants produced by Antarctic psychrotolerant bacteria.</title>
        <authorList>
            <person name="Styczynski M."/>
            <person name="Krucon T."/>
            <person name="Decewicz P."/>
            <person name="Dziewit L."/>
        </authorList>
    </citation>
    <scope>NUCLEOTIDE SEQUENCE [LARGE SCALE GENOMIC DNA]</scope>
    <source>
        <strain evidence="3 4">ANT_H27</strain>
    </source>
</reference>
<protein>
    <submittedName>
        <fullName evidence="3">DUF1731 domain-containing protein</fullName>
    </submittedName>
</protein>
<evidence type="ECO:0000313" key="3">
    <source>
        <dbReference type="EMBL" id="KAA0976222.1"/>
    </source>
</evidence>
<dbReference type="SUPFAM" id="SSF51735">
    <property type="entry name" value="NAD(P)-binding Rossmann-fold domains"/>
    <property type="match status" value="1"/>
</dbReference>
<dbReference type="SUPFAM" id="SSF55961">
    <property type="entry name" value="Bet v1-like"/>
    <property type="match status" value="1"/>
</dbReference>
<evidence type="ECO:0000259" key="1">
    <source>
        <dbReference type="Pfam" id="PF01370"/>
    </source>
</evidence>
<dbReference type="Gene3D" id="3.40.50.720">
    <property type="entry name" value="NAD(P)-binding Rossmann-like Domain"/>
    <property type="match status" value="1"/>
</dbReference>
<dbReference type="PANTHER" id="PTHR11092:SF0">
    <property type="entry name" value="EPIMERASE FAMILY PROTEIN SDR39U1"/>
    <property type="match status" value="1"/>
</dbReference>
<comment type="caution">
    <text evidence="3">The sequence shown here is derived from an EMBL/GenBank/DDBJ whole genome shotgun (WGS) entry which is preliminary data.</text>
</comment>
<dbReference type="InterPro" id="IPR019587">
    <property type="entry name" value="Polyketide_cyclase/dehydratase"/>
</dbReference>
<feature type="domain" description="NAD-dependent epimerase/dehydratase" evidence="1">
    <location>
        <begin position="155"/>
        <end position="286"/>
    </location>
</feature>
<dbReference type="InterPro" id="IPR001509">
    <property type="entry name" value="Epimerase_deHydtase"/>
</dbReference>